<gene>
    <name evidence="6" type="ORF">D9K81_08440</name>
</gene>
<dbReference type="RefSeq" id="WP_120375278.1">
    <property type="nucleotide sequence ID" value="NZ_RCHC01000007.1"/>
</dbReference>
<feature type="domain" description="HTH lysR-type" evidence="5">
    <location>
        <begin position="1"/>
        <end position="58"/>
    </location>
</feature>
<dbReference type="EMBL" id="RCHC01000007">
    <property type="protein sequence ID" value="RLL22163.1"/>
    <property type="molecule type" value="Genomic_DNA"/>
</dbReference>
<keyword evidence="4" id="KW-0804">Transcription</keyword>
<comment type="similarity">
    <text evidence="1">Belongs to the LysR transcriptional regulatory family.</text>
</comment>
<dbReference type="Gene3D" id="1.10.10.10">
    <property type="entry name" value="Winged helix-like DNA-binding domain superfamily/Winged helix DNA-binding domain"/>
    <property type="match status" value="1"/>
</dbReference>
<evidence type="ECO:0000313" key="7">
    <source>
        <dbReference type="Proteomes" id="UP000280271"/>
    </source>
</evidence>
<keyword evidence="2" id="KW-0805">Transcription regulation</keyword>
<dbReference type="PRINTS" id="PR00039">
    <property type="entry name" value="HTHLYSR"/>
</dbReference>
<evidence type="ECO:0000256" key="4">
    <source>
        <dbReference type="ARBA" id="ARBA00023163"/>
    </source>
</evidence>
<dbReference type="Pfam" id="PF03466">
    <property type="entry name" value="LysR_substrate"/>
    <property type="match status" value="1"/>
</dbReference>
<reference evidence="6 7" key="1">
    <citation type="submission" date="2018-09" db="EMBL/GenBank/DDBJ databases">
        <title>The draft genome of Acinetobacter sp. strains.</title>
        <authorList>
            <person name="Qin J."/>
            <person name="Feng Y."/>
            <person name="Zong Z."/>
        </authorList>
    </citation>
    <scope>NUCLEOTIDE SEQUENCE [LARGE SCALE GENOMIC DNA]</scope>
    <source>
        <strain evidence="6 7">WCHAc060005</strain>
    </source>
</reference>
<dbReference type="PANTHER" id="PTHR30346">
    <property type="entry name" value="TRANSCRIPTIONAL DUAL REGULATOR HCAR-RELATED"/>
    <property type="match status" value="1"/>
</dbReference>
<keyword evidence="3" id="KW-0238">DNA-binding</keyword>
<dbReference type="InterPro" id="IPR000847">
    <property type="entry name" value="LysR_HTH_N"/>
</dbReference>
<name>A0ABX9TWC0_9GAMM</name>
<evidence type="ECO:0000256" key="2">
    <source>
        <dbReference type="ARBA" id="ARBA00023015"/>
    </source>
</evidence>
<dbReference type="PROSITE" id="PS50931">
    <property type="entry name" value="HTH_LYSR"/>
    <property type="match status" value="1"/>
</dbReference>
<evidence type="ECO:0000256" key="1">
    <source>
        <dbReference type="ARBA" id="ARBA00009437"/>
    </source>
</evidence>
<dbReference type="Proteomes" id="UP000280271">
    <property type="component" value="Unassembled WGS sequence"/>
</dbReference>
<dbReference type="InterPro" id="IPR036388">
    <property type="entry name" value="WH-like_DNA-bd_sf"/>
</dbReference>
<dbReference type="SUPFAM" id="SSF53850">
    <property type="entry name" value="Periplasmic binding protein-like II"/>
    <property type="match status" value="1"/>
</dbReference>
<accession>A0ABX9TWC0</accession>
<evidence type="ECO:0000313" key="6">
    <source>
        <dbReference type="EMBL" id="RLL22163.1"/>
    </source>
</evidence>
<proteinExistence type="inferred from homology"/>
<comment type="caution">
    <text evidence="6">The sequence shown here is derived from an EMBL/GenBank/DDBJ whole genome shotgun (WGS) entry which is preliminary data.</text>
</comment>
<dbReference type="InterPro" id="IPR005119">
    <property type="entry name" value="LysR_subst-bd"/>
</dbReference>
<dbReference type="InterPro" id="IPR036390">
    <property type="entry name" value="WH_DNA-bd_sf"/>
</dbReference>
<dbReference type="SUPFAM" id="SSF46785">
    <property type="entry name" value="Winged helix' DNA-binding domain"/>
    <property type="match status" value="1"/>
</dbReference>
<protein>
    <submittedName>
        <fullName evidence="6">LysR family transcriptional regulator</fullName>
    </submittedName>
</protein>
<keyword evidence="7" id="KW-1185">Reference proteome</keyword>
<dbReference type="PANTHER" id="PTHR30346:SF0">
    <property type="entry name" value="HCA OPERON TRANSCRIPTIONAL ACTIVATOR HCAR"/>
    <property type="match status" value="1"/>
</dbReference>
<sequence>MELRHLKYFAAVAQYGSFTKAAEHLFTAQPSLSQQIKDLEAEVGVQLIDRSSKQIKLTDEGQAFLVHALNAIESAHLATSAAQQVAHLKNNQIHIGFLNVAELKIMPLILDKLKRQIPNIAIHIQSLTCLEQIRKLKKSELDISFTRYAIQHDDYENLALMTEKIYVVASKKLHSSGHVLSKSYLSKQKMIMCEQSASPVFYDNINRIIALEQLPQQQMHWVTNVLQHINLINMGMGYSFAPEYLLKFLNEDVQIIETDFNIEALKLYANYKKNSQHQALQLICTELKTASQHNLQI</sequence>
<dbReference type="Pfam" id="PF00126">
    <property type="entry name" value="HTH_1"/>
    <property type="match status" value="1"/>
</dbReference>
<organism evidence="6 7">
    <name type="scientific">Acinetobacter chengduensis</name>
    <dbReference type="NCBI Taxonomy" id="2420890"/>
    <lineage>
        <taxon>Bacteria</taxon>
        <taxon>Pseudomonadati</taxon>
        <taxon>Pseudomonadota</taxon>
        <taxon>Gammaproteobacteria</taxon>
        <taxon>Moraxellales</taxon>
        <taxon>Moraxellaceae</taxon>
        <taxon>Acinetobacter</taxon>
    </lineage>
</organism>
<evidence type="ECO:0000259" key="5">
    <source>
        <dbReference type="PROSITE" id="PS50931"/>
    </source>
</evidence>
<evidence type="ECO:0000256" key="3">
    <source>
        <dbReference type="ARBA" id="ARBA00023125"/>
    </source>
</evidence>
<dbReference type="Gene3D" id="3.40.190.10">
    <property type="entry name" value="Periplasmic binding protein-like II"/>
    <property type="match status" value="2"/>
</dbReference>